<evidence type="ECO:0000313" key="1">
    <source>
        <dbReference type="EMBL" id="CAK9032977.1"/>
    </source>
</evidence>
<dbReference type="EMBL" id="CAXAMM010014114">
    <property type="protein sequence ID" value="CAK9032977.1"/>
    <property type="molecule type" value="Genomic_DNA"/>
</dbReference>
<comment type="caution">
    <text evidence="1">The sequence shown here is derived from an EMBL/GenBank/DDBJ whole genome shotgun (WGS) entry which is preliminary data.</text>
</comment>
<organism evidence="1 2">
    <name type="scientific">Durusdinium trenchii</name>
    <dbReference type="NCBI Taxonomy" id="1381693"/>
    <lineage>
        <taxon>Eukaryota</taxon>
        <taxon>Sar</taxon>
        <taxon>Alveolata</taxon>
        <taxon>Dinophyceae</taxon>
        <taxon>Suessiales</taxon>
        <taxon>Symbiodiniaceae</taxon>
        <taxon>Durusdinium</taxon>
    </lineage>
</organism>
<reference evidence="1 2" key="1">
    <citation type="submission" date="2024-02" db="EMBL/GenBank/DDBJ databases">
        <authorList>
            <person name="Chen Y."/>
            <person name="Shah S."/>
            <person name="Dougan E. K."/>
            <person name="Thang M."/>
            <person name="Chan C."/>
        </authorList>
    </citation>
    <scope>NUCLEOTIDE SEQUENCE [LARGE SCALE GENOMIC DNA]</scope>
</reference>
<name>A0ABP0L436_9DINO</name>
<sequence>MLDMEFFKHYKGHLQVCLANDKNLCGNLEVFKQLPEMLPGFKETNDREEECETIMSKFCNKIFGEPYEFINEKTMELCGAASFSRVGDVNTVAYSAVGTYVGQIDSVLGKSFVSFLILLLFIWFILLITEFRYIWNFFQVIWNLPSKDNSDPDFASADGGKFTVTKLPLCHKVFALLAIGVPRLVIACVVAYVGANFLAITNTLQDLVLNCTALGFLLEVDQMIHTGLLGQSIEIMMHRFEPMEVPSPTRGVMLTYSSLVMSFLITGAFVAYTYLRPEGLRDVGMGIECLCHLEGSCYVQQLLPRVHGQ</sequence>
<proteinExistence type="predicted"/>
<gene>
    <name evidence="1" type="ORF">SCF082_LOCUS20303</name>
</gene>
<dbReference type="Proteomes" id="UP001642464">
    <property type="component" value="Unassembled WGS sequence"/>
</dbReference>
<accession>A0ABP0L436</accession>
<evidence type="ECO:0000313" key="2">
    <source>
        <dbReference type="Proteomes" id="UP001642464"/>
    </source>
</evidence>
<keyword evidence="2" id="KW-1185">Reference proteome</keyword>
<protein>
    <submittedName>
        <fullName evidence="1">Uncharacterized protein</fullName>
    </submittedName>
</protein>